<accession>A0A072NLY3</accession>
<dbReference type="Pfam" id="PF06983">
    <property type="entry name" value="3-dmu-9_3-mt"/>
    <property type="match status" value="1"/>
</dbReference>
<dbReference type="RefSeq" id="WP_035196062.1">
    <property type="nucleotide sequence ID" value="NZ_JJRY01000010.1"/>
</dbReference>
<dbReference type="SUPFAM" id="SSF54593">
    <property type="entry name" value="Glyoxalase/Bleomycin resistance protein/Dihydroxybiphenyl dioxygenase"/>
    <property type="match status" value="1"/>
</dbReference>
<gene>
    <name evidence="2" type="ORF">M670_02694</name>
</gene>
<dbReference type="InterPro" id="IPR028973">
    <property type="entry name" value="PhnB-like"/>
</dbReference>
<reference evidence="2 3" key="1">
    <citation type="submission" date="2014-04" db="EMBL/GenBank/DDBJ databases">
        <title>Draft genome sequence of Bacillus azotoformans MEV2011, a (co-) denitrifying strain unable to grow in the presence of oxygen.</title>
        <authorList>
            <person name="Nielsen M."/>
            <person name="Schreiber L."/>
            <person name="Finster K."/>
            <person name="Schramm A."/>
        </authorList>
    </citation>
    <scope>NUCLEOTIDE SEQUENCE [LARGE SCALE GENOMIC DNA]</scope>
    <source>
        <strain evidence="2 3">MEV2011</strain>
    </source>
</reference>
<dbReference type="PATRIC" id="fig|1348973.3.peg.2607"/>
<evidence type="ECO:0000313" key="2">
    <source>
        <dbReference type="EMBL" id="KEF37938.1"/>
    </source>
</evidence>
<dbReference type="EMBL" id="JJRY01000010">
    <property type="protein sequence ID" value="KEF37938.1"/>
    <property type="molecule type" value="Genomic_DNA"/>
</dbReference>
<dbReference type="CDD" id="cd06588">
    <property type="entry name" value="PhnB_like"/>
    <property type="match status" value="1"/>
</dbReference>
<dbReference type="InterPro" id="IPR029068">
    <property type="entry name" value="Glyas_Bleomycin-R_OHBP_Dase"/>
</dbReference>
<comment type="caution">
    <text evidence="2">The sequence shown here is derived from an EMBL/GenBank/DDBJ whole genome shotgun (WGS) entry which is preliminary data.</text>
</comment>
<evidence type="ECO:0000259" key="1">
    <source>
        <dbReference type="Pfam" id="PF06983"/>
    </source>
</evidence>
<proteinExistence type="predicted"/>
<dbReference type="PANTHER" id="PTHR33990:SF1">
    <property type="entry name" value="PROTEIN YJDN"/>
    <property type="match status" value="1"/>
</dbReference>
<dbReference type="OrthoDB" id="9795306at2"/>
<dbReference type="Gene3D" id="3.10.180.10">
    <property type="entry name" value="2,3-Dihydroxybiphenyl 1,2-Dioxygenase, domain 1"/>
    <property type="match status" value="1"/>
</dbReference>
<evidence type="ECO:0000313" key="3">
    <source>
        <dbReference type="Proteomes" id="UP000027936"/>
    </source>
</evidence>
<dbReference type="PANTHER" id="PTHR33990">
    <property type="entry name" value="PROTEIN YJDN-RELATED"/>
    <property type="match status" value="1"/>
</dbReference>
<name>A0A072NLY3_SCHAZ</name>
<dbReference type="Proteomes" id="UP000027936">
    <property type="component" value="Unassembled WGS sequence"/>
</dbReference>
<sequence length="143" mass="16086">MALNVYMIFNGDCRQAVEFYGQVFGSEARIMSFGDAPPNPEFPMPEEAKNLVMHAELMISGSRVMFSDSFPGRPYVKGNNIELAIVSTDMDEIKSIFNQLKEGGKVEMELQETFWSKCYGKLTDKFGVEWQVSHDDGSAHQGE</sequence>
<feature type="domain" description="PhnB-like" evidence="1">
    <location>
        <begin position="6"/>
        <end position="132"/>
    </location>
</feature>
<dbReference type="AlphaFoldDB" id="A0A072NLY3"/>
<organism evidence="2 3">
    <name type="scientific">Schinkia azotoformans MEV2011</name>
    <dbReference type="NCBI Taxonomy" id="1348973"/>
    <lineage>
        <taxon>Bacteria</taxon>
        <taxon>Bacillati</taxon>
        <taxon>Bacillota</taxon>
        <taxon>Bacilli</taxon>
        <taxon>Bacillales</taxon>
        <taxon>Bacillaceae</taxon>
        <taxon>Calidifontibacillus/Schinkia group</taxon>
        <taxon>Schinkia</taxon>
    </lineage>
</organism>
<protein>
    <recommendedName>
        <fullName evidence="1">PhnB-like domain-containing protein</fullName>
    </recommendedName>
</protein>